<protein>
    <submittedName>
        <fullName evidence="5">Thioesterase-like superfamily-domain-containing protein</fullName>
    </submittedName>
</protein>
<sequence length="322" mass="35681">MVSGYNEMGLAYRDHDCAHVNETVGYYRQIAVEPLGPDSYMSAMPPTRMGSLASYAYGGNTLAIAVNAAYQTVQASFHLYSICGHYIRAARTDRRLICQIERVRDTRTFQTRVIRVSQEGNDASTQLCFIASADFHIEEPRSMVTYSTLPQTSLPLSNTGISTIPPQGPKEHGLYQNLERFLDMQPIAVAASMKEEEQKGPSSAPSRFSAERFRVQAPLESEAEHISALAFYMDKGLAYIPANHSGYALTDASACATLDFSLRLFTHGIDLRQWHLTEATTSVAGNARAFSEGRVWDENGRLVASMTQQTLLRPKAGFHPRI</sequence>
<dbReference type="CDD" id="cd03445">
    <property type="entry name" value="Thioesterase_II_repeat2"/>
    <property type="match status" value="1"/>
</dbReference>
<dbReference type="GO" id="GO:0009062">
    <property type="term" value="P:fatty acid catabolic process"/>
    <property type="evidence" value="ECO:0007669"/>
    <property type="project" value="TreeGrafter"/>
</dbReference>
<name>A0A5N7DRZ9_9EURO</name>
<accession>A0A5N7DRZ9</accession>
<dbReference type="InterPro" id="IPR042171">
    <property type="entry name" value="Acyl-CoA_hotdog"/>
</dbReference>
<dbReference type="Gene3D" id="2.40.160.210">
    <property type="entry name" value="Acyl-CoA thioesterase, double hotdog domain"/>
    <property type="match status" value="1"/>
</dbReference>
<dbReference type="GO" id="GO:0047617">
    <property type="term" value="F:fatty acyl-CoA hydrolase activity"/>
    <property type="evidence" value="ECO:0007669"/>
    <property type="project" value="InterPro"/>
</dbReference>
<feature type="domain" description="Acyl-CoA thioesterase-like N-terminal HotDog" evidence="3">
    <location>
        <begin position="47"/>
        <end position="136"/>
    </location>
</feature>
<dbReference type="OrthoDB" id="68328at2759"/>
<dbReference type="Proteomes" id="UP000325579">
    <property type="component" value="Unassembled WGS sequence"/>
</dbReference>
<evidence type="ECO:0000256" key="1">
    <source>
        <dbReference type="ARBA" id="ARBA00006538"/>
    </source>
</evidence>
<reference evidence="5 6" key="1">
    <citation type="submission" date="2019-04" db="EMBL/GenBank/DDBJ databases">
        <authorList>
            <consortium name="DOE Joint Genome Institute"/>
            <person name="Mondo S."/>
            <person name="Kjaerbolling I."/>
            <person name="Vesth T."/>
            <person name="Frisvad J.C."/>
            <person name="Nybo J.L."/>
            <person name="Theobald S."/>
            <person name="Kildgaard S."/>
            <person name="Isbrandt T."/>
            <person name="Kuo A."/>
            <person name="Sato A."/>
            <person name="Lyhne E.K."/>
            <person name="Kogle M.E."/>
            <person name="Wiebenga A."/>
            <person name="Kun R.S."/>
            <person name="Lubbers R.J."/>
            <person name="Makela M.R."/>
            <person name="Barry K."/>
            <person name="Chovatia M."/>
            <person name="Clum A."/>
            <person name="Daum C."/>
            <person name="Haridas S."/>
            <person name="He G."/>
            <person name="LaButti K."/>
            <person name="Lipzen A."/>
            <person name="Riley R."/>
            <person name="Salamov A."/>
            <person name="Simmons B.A."/>
            <person name="Magnuson J.K."/>
            <person name="Henrissat B."/>
            <person name="Mortensen U.H."/>
            <person name="Larsen T.O."/>
            <person name="Devries R.P."/>
            <person name="Grigoriev I.V."/>
            <person name="Machida M."/>
            <person name="Baker S.E."/>
            <person name="Andersen M.R."/>
            <person name="Cantor M.N."/>
            <person name="Hua S.X."/>
        </authorList>
    </citation>
    <scope>NUCLEOTIDE SEQUENCE [LARGE SCALE GENOMIC DNA]</scope>
    <source>
        <strain evidence="5 6">CBS 119388</strain>
    </source>
</reference>
<proteinExistence type="inferred from homology"/>
<dbReference type="PANTHER" id="PTHR11066:SF35">
    <property type="entry name" value="ACYL-COA THIOESTERASE II"/>
    <property type="match status" value="1"/>
</dbReference>
<evidence type="ECO:0000259" key="4">
    <source>
        <dbReference type="Pfam" id="PF20789"/>
    </source>
</evidence>
<dbReference type="Pfam" id="PF20789">
    <property type="entry name" value="4HBT_3C"/>
    <property type="match status" value="1"/>
</dbReference>
<organism evidence="5 6">
    <name type="scientific">Aspergillus pseudonomiae</name>
    <dbReference type="NCBI Taxonomy" id="1506151"/>
    <lineage>
        <taxon>Eukaryota</taxon>
        <taxon>Fungi</taxon>
        <taxon>Dikarya</taxon>
        <taxon>Ascomycota</taxon>
        <taxon>Pezizomycotina</taxon>
        <taxon>Eurotiomycetes</taxon>
        <taxon>Eurotiomycetidae</taxon>
        <taxon>Eurotiales</taxon>
        <taxon>Aspergillaceae</taxon>
        <taxon>Aspergillus</taxon>
        <taxon>Aspergillus subgen. Circumdati</taxon>
    </lineage>
</organism>
<dbReference type="GeneID" id="43668783"/>
<dbReference type="RefSeq" id="XP_031946475.1">
    <property type="nucleotide sequence ID" value="XM_032084092.1"/>
</dbReference>
<dbReference type="EMBL" id="ML736740">
    <property type="protein sequence ID" value="KAE8409156.1"/>
    <property type="molecule type" value="Genomic_DNA"/>
</dbReference>
<evidence type="ECO:0000259" key="3">
    <source>
        <dbReference type="Pfam" id="PF13622"/>
    </source>
</evidence>
<dbReference type="GO" id="GO:0006637">
    <property type="term" value="P:acyl-CoA metabolic process"/>
    <property type="evidence" value="ECO:0007669"/>
    <property type="project" value="InterPro"/>
</dbReference>
<dbReference type="AlphaFoldDB" id="A0A5N7DRZ9"/>
<evidence type="ECO:0000313" key="5">
    <source>
        <dbReference type="EMBL" id="KAE8409156.1"/>
    </source>
</evidence>
<evidence type="ECO:0000256" key="2">
    <source>
        <dbReference type="ARBA" id="ARBA00022801"/>
    </source>
</evidence>
<dbReference type="GO" id="GO:0005782">
    <property type="term" value="C:peroxisomal matrix"/>
    <property type="evidence" value="ECO:0007669"/>
    <property type="project" value="UniProtKB-SubCell"/>
</dbReference>
<dbReference type="InterPro" id="IPR049450">
    <property type="entry name" value="ACOT8-like_C"/>
</dbReference>
<dbReference type="SUPFAM" id="SSF54637">
    <property type="entry name" value="Thioesterase/thiol ester dehydrase-isomerase"/>
    <property type="match status" value="2"/>
</dbReference>
<dbReference type="InterPro" id="IPR003703">
    <property type="entry name" value="Acyl_CoA_thio"/>
</dbReference>
<dbReference type="Pfam" id="PF13622">
    <property type="entry name" value="4HBT_3"/>
    <property type="match status" value="1"/>
</dbReference>
<keyword evidence="2" id="KW-0378">Hydrolase</keyword>
<feature type="domain" description="Acyl-CoA thioesterase-like C-terminal" evidence="4">
    <location>
        <begin position="199"/>
        <end position="311"/>
    </location>
</feature>
<dbReference type="InterPro" id="IPR029069">
    <property type="entry name" value="HotDog_dom_sf"/>
</dbReference>
<dbReference type="PANTHER" id="PTHR11066">
    <property type="entry name" value="ACYL-COA THIOESTERASE"/>
    <property type="match status" value="1"/>
</dbReference>
<comment type="similarity">
    <text evidence="1">Belongs to the C/M/P thioester hydrolase family.</text>
</comment>
<evidence type="ECO:0000313" key="6">
    <source>
        <dbReference type="Proteomes" id="UP000325579"/>
    </source>
</evidence>
<dbReference type="CDD" id="cd03444">
    <property type="entry name" value="Thioesterase_II_repeat1"/>
    <property type="match status" value="1"/>
</dbReference>
<gene>
    <name evidence="5" type="ORF">BDV37DRAFT_267908</name>
</gene>
<keyword evidence="6" id="KW-1185">Reference proteome</keyword>
<dbReference type="InterPro" id="IPR049449">
    <property type="entry name" value="TesB_ACOT8-like_N"/>
</dbReference>